<dbReference type="EMBL" id="AP021889">
    <property type="protein sequence ID" value="BBP46471.1"/>
    <property type="molecule type" value="Genomic_DNA"/>
</dbReference>
<name>A0A6F8PWG7_9GAMM</name>
<evidence type="ECO:0000259" key="3">
    <source>
        <dbReference type="Pfam" id="PF19040"/>
    </source>
</evidence>
<dbReference type="InterPro" id="IPR050879">
    <property type="entry name" value="Acyltransferase_3"/>
</dbReference>
<dbReference type="GO" id="GO:0016020">
    <property type="term" value="C:membrane"/>
    <property type="evidence" value="ECO:0007669"/>
    <property type="project" value="TreeGrafter"/>
</dbReference>
<feature type="transmembrane region" description="Helical" evidence="1">
    <location>
        <begin position="314"/>
        <end position="332"/>
    </location>
</feature>
<keyword evidence="4" id="KW-0012">Acyltransferase</keyword>
<feature type="transmembrane region" description="Helical" evidence="1">
    <location>
        <begin position="20"/>
        <end position="39"/>
    </location>
</feature>
<feature type="transmembrane region" description="Helical" evidence="1">
    <location>
        <begin position="231"/>
        <end position="247"/>
    </location>
</feature>
<keyword evidence="1" id="KW-0812">Transmembrane</keyword>
<feature type="transmembrane region" description="Helical" evidence="1">
    <location>
        <begin position="292"/>
        <end position="308"/>
    </location>
</feature>
<dbReference type="Proteomes" id="UP000501726">
    <property type="component" value="Chromosome"/>
</dbReference>
<feature type="domain" description="Acyltransferase 3" evidence="2">
    <location>
        <begin position="14"/>
        <end position="328"/>
    </location>
</feature>
<dbReference type="Pfam" id="PF01757">
    <property type="entry name" value="Acyl_transf_3"/>
    <property type="match status" value="1"/>
</dbReference>
<dbReference type="GO" id="GO:0009103">
    <property type="term" value="P:lipopolysaccharide biosynthetic process"/>
    <property type="evidence" value="ECO:0007669"/>
    <property type="project" value="TreeGrafter"/>
</dbReference>
<sequence length="640" mass="72664">MYQHLPSPVKFREDINGLRAWAVIAVLLFHFSLIGLPGGFAGVDVFFVISGYLMTAIIVGGYEKGNFSIWKFYMARARRILPALLAVIAVLLALGWFWLPTPDYQALGAQSAYGIGFLSNMFFWREAGYFDTASQEKWLLHTWSLAVEAQFYILYPIFVSLIWRYWQNIRALTIGVLVVFVLSFSISNFLITLNPSGAFYLIPSRAWELLAGSLVYLTAKQGFAPEALKKNGYWVGWILILISFFFINESLSWPGFWAAVPVLGTSLIILGHRENCKLTDNQLAQWLGDRSYSLYLWHWPLVVALYFSSLQNTWSWVIGAFILSIVLAHLSYKFVEVPTRKYLTKSHLIKEVSLISAVASILLLVSIAIQNVTFSDRVERSIDIAASESTNRNWEARSCRYRHFSDSYDECLFANGIVSDKKENKPNAIIIGDSHSEAVAGAIFEAADEFNQSVLYLGGMHGCPFFISEYGKAQSCIGPNNTTMKYIEKYQENIPLFIVNTSWSHTFKNSDEFVNSLVKQTCHYAESKDVYLTRPIPGMPVNVPKTLSRNIIFGRESDDIKISLDEYHQVNKVVWEAQDKASAECGAKILNPLPYLCDDKYCYGSKNGRPLYYDDDHLSEYGNKFLVPMFEEVFKSNPKN</sequence>
<dbReference type="Pfam" id="PF19040">
    <property type="entry name" value="SGNH"/>
    <property type="match status" value="1"/>
</dbReference>
<feature type="transmembrane region" description="Helical" evidence="1">
    <location>
        <begin position="197"/>
        <end position="219"/>
    </location>
</feature>
<reference evidence="5" key="1">
    <citation type="submission" date="2019-11" db="EMBL/GenBank/DDBJ databases">
        <title>Isolation and characterization of two novel species in the genus Thiomicrorhabdus.</title>
        <authorList>
            <person name="Mochizuki J."/>
            <person name="Kojima H."/>
            <person name="Fukui M."/>
        </authorList>
    </citation>
    <scope>NUCLEOTIDE SEQUENCE [LARGE SCALE GENOMIC DNA]</scope>
    <source>
        <strain evidence="5">aks77</strain>
    </source>
</reference>
<feature type="transmembrane region" description="Helical" evidence="1">
    <location>
        <begin position="45"/>
        <end position="62"/>
    </location>
</feature>
<dbReference type="RefSeq" id="WP_173273089.1">
    <property type="nucleotide sequence ID" value="NZ_AP021889.1"/>
</dbReference>
<protein>
    <submittedName>
        <fullName evidence="4">Acyltransferase</fullName>
    </submittedName>
</protein>
<dbReference type="KEGG" id="tse:THMIRHAS_18440"/>
<feature type="domain" description="SGNH" evidence="3">
    <location>
        <begin position="399"/>
        <end position="631"/>
    </location>
</feature>
<evidence type="ECO:0000259" key="2">
    <source>
        <dbReference type="Pfam" id="PF01757"/>
    </source>
</evidence>
<accession>A0A6F8PWG7</accession>
<feature type="transmembrane region" description="Helical" evidence="1">
    <location>
        <begin position="171"/>
        <end position="191"/>
    </location>
</feature>
<feature type="transmembrane region" description="Helical" evidence="1">
    <location>
        <begin position="138"/>
        <end position="159"/>
    </location>
</feature>
<keyword evidence="4" id="KW-0808">Transferase</keyword>
<organism evidence="4 5">
    <name type="scientific">Thiosulfatimonas sediminis</name>
    <dbReference type="NCBI Taxonomy" id="2675054"/>
    <lineage>
        <taxon>Bacteria</taxon>
        <taxon>Pseudomonadati</taxon>
        <taxon>Pseudomonadota</taxon>
        <taxon>Gammaproteobacteria</taxon>
        <taxon>Thiotrichales</taxon>
        <taxon>Piscirickettsiaceae</taxon>
        <taxon>Thiosulfatimonas</taxon>
    </lineage>
</organism>
<feature type="transmembrane region" description="Helical" evidence="1">
    <location>
        <begin position="253"/>
        <end position="271"/>
    </location>
</feature>
<gene>
    <name evidence="4" type="ORF">THMIRHAS_18440</name>
</gene>
<dbReference type="AlphaFoldDB" id="A0A6F8PWG7"/>
<evidence type="ECO:0000313" key="5">
    <source>
        <dbReference type="Proteomes" id="UP000501726"/>
    </source>
</evidence>
<dbReference type="PANTHER" id="PTHR23028:SF53">
    <property type="entry name" value="ACYL_TRANSF_3 DOMAIN-CONTAINING PROTEIN"/>
    <property type="match status" value="1"/>
</dbReference>
<proteinExistence type="predicted"/>
<dbReference type="GO" id="GO:0016747">
    <property type="term" value="F:acyltransferase activity, transferring groups other than amino-acyl groups"/>
    <property type="evidence" value="ECO:0007669"/>
    <property type="project" value="InterPro"/>
</dbReference>
<dbReference type="InterPro" id="IPR043968">
    <property type="entry name" value="SGNH"/>
</dbReference>
<feature type="transmembrane region" description="Helical" evidence="1">
    <location>
        <begin position="83"/>
        <end position="99"/>
    </location>
</feature>
<dbReference type="PANTHER" id="PTHR23028">
    <property type="entry name" value="ACETYLTRANSFERASE"/>
    <property type="match status" value="1"/>
</dbReference>
<keyword evidence="5" id="KW-1185">Reference proteome</keyword>
<keyword evidence="1" id="KW-0472">Membrane</keyword>
<dbReference type="InterPro" id="IPR002656">
    <property type="entry name" value="Acyl_transf_3_dom"/>
</dbReference>
<keyword evidence="1" id="KW-1133">Transmembrane helix</keyword>
<evidence type="ECO:0000256" key="1">
    <source>
        <dbReference type="SAM" id="Phobius"/>
    </source>
</evidence>
<feature type="transmembrane region" description="Helical" evidence="1">
    <location>
        <begin position="352"/>
        <end position="369"/>
    </location>
</feature>
<evidence type="ECO:0000313" key="4">
    <source>
        <dbReference type="EMBL" id="BBP46471.1"/>
    </source>
</evidence>